<dbReference type="Proteomes" id="UP001176891">
    <property type="component" value="Unassembled WGS sequence"/>
</dbReference>
<evidence type="ECO:0000313" key="1">
    <source>
        <dbReference type="EMBL" id="MDO5986155.1"/>
    </source>
</evidence>
<dbReference type="RefSeq" id="WP_303280676.1">
    <property type="nucleotide sequence ID" value="NZ_BAABCZ010000016.1"/>
</dbReference>
<organism evidence="1 2">
    <name type="scientific">Flavivirga amylovorans</name>
    <dbReference type="NCBI Taxonomy" id="870486"/>
    <lineage>
        <taxon>Bacteria</taxon>
        <taxon>Pseudomonadati</taxon>
        <taxon>Bacteroidota</taxon>
        <taxon>Flavobacteriia</taxon>
        <taxon>Flavobacteriales</taxon>
        <taxon>Flavobacteriaceae</taxon>
        <taxon>Flavivirga</taxon>
    </lineage>
</organism>
<sequence length="216" mass="25495">MENGSNENKIEDFLRHRNTKDLFAKLDYSLKDGVHIQQAGNQIELYNYIVNNEESLKLYYKDLFKINLSSGGEIPRKYYFLDFESPNDRGKITSDNRHFLKNEYVIIGLIIYEVLFIHKEIELNSISKLKEKIRIDYDDIKPGLYRLIAKSNNLLPSNLNDDAIDRTIKNALNEFSKIGWFTISNDEFEPLPAFDRLINFYEKEIQDIDEILKELK</sequence>
<evidence type="ECO:0000313" key="2">
    <source>
        <dbReference type="Proteomes" id="UP001176891"/>
    </source>
</evidence>
<dbReference type="Pfam" id="PF21980">
    <property type="entry name" value="MksE"/>
    <property type="match status" value="1"/>
</dbReference>
<accession>A0ABT8WXT3</accession>
<dbReference type="InterPro" id="IPR042038">
    <property type="entry name" value="MukE_N"/>
</dbReference>
<gene>
    <name evidence="1" type="ORF">Q4Q39_01955</name>
</gene>
<proteinExistence type="predicted"/>
<protein>
    <recommendedName>
        <fullName evidence="3">DUF4194 domain-containing protein</fullName>
    </recommendedName>
</protein>
<reference evidence="1" key="1">
    <citation type="submission" date="2023-07" db="EMBL/GenBank/DDBJ databases">
        <title>Two novel species in the genus Flavivirga.</title>
        <authorList>
            <person name="Kwon K."/>
        </authorList>
    </citation>
    <scope>NUCLEOTIDE SEQUENCE</scope>
    <source>
        <strain evidence="1">KACC 14157</strain>
    </source>
</reference>
<dbReference type="InterPro" id="IPR053841">
    <property type="entry name" value="MksE"/>
</dbReference>
<evidence type="ECO:0008006" key="3">
    <source>
        <dbReference type="Google" id="ProtNLM"/>
    </source>
</evidence>
<comment type="caution">
    <text evidence="1">The sequence shown here is derived from an EMBL/GenBank/DDBJ whole genome shotgun (WGS) entry which is preliminary data.</text>
</comment>
<dbReference type="EMBL" id="JAUOEM010000001">
    <property type="protein sequence ID" value="MDO5986155.1"/>
    <property type="molecule type" value="Genomic_DNA"/>
</dbReference>
<dbReference type="Gene3D" id="1.10.10.2250">
    <property type="match status" value="1"/>
</dbReference>
<name>A0ABT8WXT3_9FLAO</name>
<keyword evidence="2" id="KW-1185">Reference proteome</keyword>